<feature type="compositionally biased region" description="Low complexity" evidence="1">
    <location>
        <begin position="71"/>
        <end position="88"/>
    </location>
</feature>
<protein>
    <submittedName>
        <fullName evidence="2">Uncharacterized protein</fullName>
    </submittedName>
</protein>
<comment type="caution">
    <text evidence="2">The sequence shown here is derived from an EMBL/GenBank/DDBJ whole genome shotgun (WGS) entry which is preliminary data.</text>
</comment>
<feature type="compositionally biased region" description="Low complexity" evidence="1">
    <location>
        <begin position="265"/>
        <end position="278"/>
    </location>
</feature>
<evidence type="ECO:0000256" key="1">
    <source>
        <dbReference type="SAM" id="MobiDB-lite"/>
    </source>
</evidence>
<reference evidence="2 3" key="1">
    <citation type="submission" date="2019-02" db="EMBL/GenBank/DDBJ databases">
        <title>Genome sequencing of the rare red list fungi Phlebia centrifuga.</title>
        <authorList>
            <person name="Buettner E."/>
            <person name="Kellner H."/>
        </authorList>
    </citation>
    <scope>NUCLEOTIDE SEQUENCE [LARGE SCALE GENOMIC DNA]</scope>
    <source>
        <strain evidence="2 3">DSM 108282</strain>
    </source>
</reference>
<name>A0A4S4K4Q8_9APHY</name>
<organism evidence="2 3">
    <name type="scientific">Hermanssonia centrifuga</name>
    <dbReference type="NCBI Taxonomy" id="98765"/>
    <lineage>
        <taxon>Eukaryota</taxon>
        <taxon>Fungi</taxon>
        <taxon>Dikarya</taxon>
        <taxon>Basidiomycota</taxon>
        <taxon>Agaricomycotina</taxon>
        <taxon>Agaricomycetes</taxon>
        <taxon>Polyporales</taxon>
        <taxon>Meruliaceae</taxon>
        <taxon>Hermanssonia</taxon>
    </lineage>
</organism>
<gene>
    <name evidence="2" type="ORF">EW026_g8270</name>
</gene>
<keyword evidence="3" id="KW-1185">Reference proteome</keyword>
<evidence type="ECO:0000313" key="3">
    <source>
        <dbReference type="Proteomes" id="UP000309038"/>
    </source>
</evidence>
<feature type="region of interest" description="Disordered" evidence="1">
    <location>
        <begin position="69"/>
        <end position="92"/>
    </location>
</feature>
<feature type="compositionally biased region" description="Acidic residues" evidence="1">
    <location>
        <begin position="344"/>
        <end position="353"/>
    </location>
</feature>
<sequence>MFPRSSLKNIPICKDAGATGTGCYSQGKLFRAVPRQETPSLLLAKQESIAQQIPKSPVQHIKTEVVSETAISRPTPSSPIYISSGPSSDVEDADADMIDESAVENEAIPETTPMAQEEIVGDSADGPDAAMTRSEHEENVTGPAAIMQQDTLAQPEEVVKSEKVKEVEKQVVEEKEATKEKEPERQMKTEICKEVQKDAETEQKPGSEIQINKDVDAQMDTEREEHKKEPKKLRTPTPPPPVYHAASSSEDESPPFSQHTSTSIRAASQRQPSSASQPKPCPKPRASTLMSTPLDSIQKRLFAASRSPTVTHARLSPMAGNLSQQAGKWSQRRSASQKTQIEPLGEEDVEEDDDRSYIYETPPFFILARILRAARALQFQPLDTFATLALRKECPSSLSHLTTPQRIPFANKSSSSRADAKCPNCSNVHSMNWRGARGWDRMKRIQTSPAEPTPFSADAKRCAAATANRLAIWDTHITKSGIYEECIYDPLCGLERIARLDWKAFGYCKGCVEKRREAWRKTGEKIWGNLDLWLELIEPEE</sequence>
<evidence type="ECO:0000313" key="2">
    <source>
        <dbReference type="EMBL" id="THG92728.1"/>
    </source>
</evidence>
<feature type="compositionally biased region" description="Basic and acidic residues" evidence="1">
    <location>
        <begin position="157"/>
        <end position="228"/>
    </location>
</feature>
<feature type="region of interest" description="Disordered" evidence="1">
    <location>
        <begin position="308"/>
        <end position="353"/>
    </location>
</feature>
<accession>A0A4S4K4Q8</accession>
<dbReference type="Proteomes" id="UP000309038">
    <property type="component" value="Unassembled WGS sequence"/>
</dbReference>
<feature type="region of interest" description="Disordered" evidence="1">
    <location>
        <begin position="152"/>
        <end position="289"/>
    </location>
</feature>
<feature type="compositionally biased region" description="Polar residues" evidence="1">
    <location>
        <begin position="255"/>
        <end position="264"/>
    </location>
</feature>
<dbReference type="EMBL" id="SGPJ01000973">
    <property type="protein sequence ID" value="THG92728.1"/>
    <property type="molecule type" value="Genomic_DNA"/>
</dbReference>
<dbReference type="AlphaFoldDB" id="A0A4S4K4Q8"/>
<feature type="compositionally biased region" description="Polar residues" evidence="1">
    <location>
        <begin position="321"/>
        <end position="340"/>
    </location>
</feature>
<proteinExistence type="predicted"/>